<evidence type="ECO:0000256" key="2">
    <source>
        <dbReference type="ARBA" id="ARBA00005981"/>
    </source>
</evidence>
<dbReference type="Pfam" id="PF03962">
    <property type="entry name" value="Mnd1"/>
    <property type="match status" value="1"/>
</dbReference>
<comment type="subcellular location">
    <subcellularLocation>
        <location evidence="1 5">Nucleus</location>
    </subcellularLocation>
</comment>
<dbReference type="GO" id="GO:0007131">
    <property type="term" value="P:reciprocal meiotic recombination"/>
    <property type="evidence" value="ECO:0007669"/>
    <property type="project" value="InterPro"/>
</dbReference>
<reference evidence="8 9" key="1">
    <citation type="journal article" date="2009" name="Nature">
        <title>Evolution of pathogenicity and sexual reproduction in eight Candida genomes.</title>
        <authorList>
            <person name="Butler G."/>
            <person name="Rasmussen M.D."/>
            <person name="Lin M.F."/>
            <person name="Santos M.A."/>
            <person name="Sakthikumar S."/>
            <person name="Munro C.A."/>
            <person name="Rheinbay E."/>
            <person name="Grabherr M."/>
            <person name="Forche A."/>
            <person name="Reedy J.L."/>
            <person name="Agrafioti I."/>
            <person name="Arnaud M.B."/>
            <person name="Bates S."/>
            <person name="Brown A.J."/>
            <person name="Brunke S."/>
            <person name="Costanzo M.C."/>
            <person name="Fitzpatrick D.A."/>
            <person name="de Groot P.W."/>
            <person name="Harris D."/>
            <person name="Hoyer L.L."/>
            <person name="Hube B."/>
            <person name="Klis F.M."/>
            <person name="Kodira C."/>
            <person name="Lennard N."/>
            <person name="Logue M.E."/>
            <person name="Martin R."/>
            <person name="Neiman A.M."/>
            <person name="Nikolaou E."/>
            <person name="Quail M.A."/>
            <person name="Quinn J."/>
            <person name="Santos M.C."/>
            <person name="Schmitzberger F.F."/>
            <person name="Sherlock G."/>
            <person name="Shah P."/>
            <person name="Silverstein K.A."/>
            <person name="Skrzypek M.S."/>
            <person name="Soll D."/>
            <person name="Staggs R."/>
            <person name="Stansfield I."/>
            <person name="Stumpf M.P."/>
            <person name="Sudbery P.E."/>
            <person name="Srikantha T."/>
            <person name="Zeng Q."/>
            <person name="Berman J."/>
            <person name="Berriman M."/>
            <person name="Heitman J."/>
            <person name="Gow N.A."/>
            <person name="Lorenz M.C."/>
            <person name="Birren B.W."/>
            <person name="Kellis M."/>
            <person name="Cuomo C.A."/>
        </authorList>
    </citation>
    <scope>NUCLEOTIDE SEQUENCE [LARGE SCALE GENOMIC DNA]</scope>
    <source>
        <strain evidence="9">ATCC MYA-3404 / T1</strain>
    </source>
</reference>
<dbReference type="InterPro" id="IPR005647">
    <property type="entry name" value="Mnd1"/>
</dbReference>
<protein>
    <recommendedName>
        <fullName evidence="5">Meiotic nuclear division protein 1</fullName>
    </recommendedName>
</protein>
<keyword evidence="4 5" id="KW-0539">Nucleus</keyword>
<evidence type="ECO:0000256" key="4">
    <source>
        <dbReference type="ARBA" id="ARBA00023242"/>
    </source>
</evidence>
<keyword evidence="9" id="KW-1185">Reference proteome</keyword>
<keyword evidence="3 6" id="KW-0175">Coiled coil</keyword>
<dbReference type="GeneID" id="8297675"/>
<dbReference type="STRING" id="294747.C5MAG9"/>
<dbReference type="EMBL" id="GG692398">
    <property type="protein sequence ID" value="EER32636.1"/>
    <property type="molecule type" value="Genomic_DNA"/>
</dbReference>
<dbReference type="GO" id="GO:0005634">
    <property type="term" value="C:nucleus"/>
    <property type="evidence" value="ECO:0007669"/>
    <property type="project" value="UniProtKB-SubCell"/>
</dbReference>
<proteinExistence type="inferred from homology"/>
<gene>
    <name evidence="8" type="ORF">CTRG_03061</name>
</gene>
<dbReference type="GO" id="GO:0003690">
    <property type="term" value="F:double-stranded DNA binding"/>
    <property type="evidence" value="ECO:0007669"/>
    <property type="project" value="InterPro"/>
</dbReference>
<dbReference type="PIRSF" id="PIRSF026991">
    <property type="entry name" value="Mnd1"/>
    <property type="match status" value="1"/>
</dbReference>
<organism evidence="8 9">
    <name type="scientific">Candida tropicalis (strain ATCC MYA-3404 / T1)</name>
    <name type="common">Yeast</name>
    <dbReference type="NCBI Taxonomy" id="294747"/>
    <lineage>
        <taxon>Eukaryota</taxon>
        <taxon>Fungi</taxon>
        <taxon>Dikarya</taxon>
        <taxon>Ascomycota</taxon>
        <taxon>Saccharomycotina</taxon>
        <taxon>Pichiomycetes</taxon>
        <taxon>Debaryomycetaceae</taxon>
        <taxon>Candida/Lodderomyces clade</taxon>
        <taxon>Candida</taxon>
    </lineage>
</organism>
<comment type="similarity">
    <text evidence="2 5">Belongs to the MND1 family.</text>
</comment>
<dbReference type="OrthoDB" id="9978204at2759"/>
<dbReference type="VEuPathDB" id="FungiDB:CTRG_03061"/>
<dbReference type="InterPro" id="IPR040453">
    <property type="entry name" value="Mnd1_HTH"/>
</dbReference>
<evidence type="ECO:0000256" key="3">
    <source>
        <dbReference type="ARBA" id="ARBA00023054"/>
    </source>
</evidence>
<evidence type="ECO:0000259" key="7">
    <source>
        <dbReference type="Pfam" id="PF03962"/>
    </source>
</evidence>
<name>C5MAG9_CANTT</name>
<dbReference type="eggNOG" id="KOG3433">
    <property type="taxonomic scope" value="Eukaryota"/>
</dbReference>
<dbReference type="RefSeq" id="XP_002548764.1">
    <property type="nucleotide sequence ID" value="XM_002548718.1"/>
</dbReference>
<evidence type="ECO:0000313" key="8">
    <source>
        <dbReference type="EMBL" id="EER32636.1"/>
    </source>
</evidence>
<accession>C5MAG9</accession>
<comment type="function">
    <text evidence="5">Required for proper homologous chromosome pairing and efficient cross-over and intragenic recombination during meiosis.</text>
</comment>
<dbReference type="KEGG" id="ctp:CTRG_03061"/>
<evidence type="ECO:0000256" key="6">
    <source>
        <dbReference type="SAM" id="Coils"/>
    </source>
</evidence>
<dbReference type="AlphaFoldDB" id="C5MAG9"/>
<feature type="domain" description="Mnd1 HTH" evidence="7">
    <location>
        <begin position="16"/>
        <end position="75"/>
    </location>
</feature>
<dbReference type="Proteomes" id="UP000002037">
    <property type="component" value="Unassembled WGS sequence"/>
</dbReference>
<feature type="coiled-coil region" evidence="6">
    <location>
        <begin position="86"/>
        <end position="148"/>
    </location>
</feature>
<evidence type="ECO:0000256" key="5">
    <source>
        <dbReference type="PIRNR" id="PIRNR026991"/>
    </source>
</evidence>
<evidence type="ECO:0000256" key="1">
    <source>
        <dbReference type="ARBA" id="ARBA00004123"/>
    </source>
</evidence>
<dbReference type="HOGENOM" id="CLU_080628_2_0_1"/>
<sequence>MPPKKGPSQEEKLSTLLAWFQNTHSFYTIKEIEQKASKACKIPPMQIKELVTILVNEGLVEQEKCGTTNLFWSFQYIEHKKKLQQHDSLRQSIVKLKAEKDKLLEELQNSVSERDNFHSDRKSQIRYCNNLAEELNQLECEMKSNKQDEEMERLIQAINFFNESIESILSYLSQQSGTSVLILKNEFGIPLDLDDTPPMNSNGVNI</sequence>
<evidence type="ECO:0000313" key="9">
    <source>
        <dbReference type="Proteomes" id="UP000002037"/>
    </source>
</evidence>